<dbReference type="PROSITE" id="PS50089">
    <property type="entry name" value="ZF_RING_2"/>
    <property type="match status" value="1"/>
</dbReference>
<evidence type="ECO:0000256" key="4">
    <source>
        <dbReference type="PROSITE-ProRule" id="PRU00175"/>
    </source>
</evidence>
<accession>A0A5K1E5D3</accession>
<evidence type="ECO:0000256" key="1">
    <source>
        <dbReference type="ARBA" id="ARBA00022723"/>
    </source>
</evidence>
<dbReference type="PANTHER" id="PTHR15710:SF74">
    <property type="entry name" value="RING-TYPE E3 UBIQUITIN TRANSFERASE-RELATED"/>
    <property type="match status" value="1"/>
</dbReference>
<sequence>MATIMPESEGLFCRRTAGDRAAQNPFWRLSIFPFGESGPGPAAFDLDDALSFEDYEPLTEPEALRRPDPSPEVSVSLMPTVSRVGGGVVCAVCMEEFASGACGKMMPCSHVYHQECIALWLAEDGSCPLCRCRVLPEL</sequence>
<reference evidence="6" key="1">
    <citation type="submission" date="2019-09" db="EMBL/GenBank/DDBJ databases">
        <authorList>
            <person name="Zhang L."/>
        </authorList>
    </citation>
    <scope>NUCLEOTIDE SEQUENCE</scope>
</reference>
<dbReference type="Gramene" id="NC6G0039740.1">
    <property type="protein sequence ID" value="NC6G0039740.1:cds"/>
    <property type="gene ID" value="NC6G0039740"/>
</dbReference>
<evidence type="ECO:0000256" key="2">
    <source>
        <dbReference type="ARBA" id="ARBA00022771"/>
    </source>
</evidence>
<protein>
    <recommendedName>
        <fullName evidence="5">RING-type domain-containing protein</fullName>
    </recommendedName>
</protein>
<name>A0A5K1E5D3_9MAGN</name>
<dbReference type="SUPFAM" id="SSF57850">
    <property type="entry name" value="RING/U-box"/>
    <property type="match status" value="1"/>
</dbReference>
<dbReference type="OMA" id="APWISIT"/>
<dbReference type="OrthoDB" id="21204at2759"/>
<evidence type="ECO:0000259" key="5">
    <source>
        <dbReference type="PROSITE" id="PS50089"/>
    </source>
</evidence>
<dbReference type="AlphaFoldDB" id="A0A5K1E5D3"/>
<dbReference type="InterPro" id="IPR001841">
    <property type="entry name" value="Znf_RING"/>
</dbReference>
<proteinExistence type="predicted"/>
<keyword evidence="2 4" id="KW-0863">Zinc-finger</keyword>
<dbReference type="GO" id="GO:0008270">
    <property type="term" value="F:zinc ion binding"/>
    <property type="evidence" value="ECO:0007669"/>
    <property type="project" value="UniProtKB-KW"/>
</dbReference>
<keyword evidence="1" id="KW-0479">Metal-binding</keyword>
<dbReference type="Pfam" id="PF13639">
    <property type="entry name" value="zf-RING_2"/>
    <property type="match status" value="1"/>
</dbReference>
<evidence type="ECO:0000256" key="3">
    <source>
        <dbReference type="ARBA" id="ARBA00022833"/>
    </source>
</evidence>
<dbReference type="SMART" id="SM00184">
    <property type="entry name" value="RING"/>
    <property type="match status" value="1"/>
</dbReference>
<organism evidence="6">
    <name type="scientific">Nymphaea colorata</name>
    <name type="common">pocket water lily</name>
    <dbReference type="NCBI Taxonomy" id="210225"/>
    <lineage>
        <taxon>Eukaryota</taxon>
        <taxon>Viridiplantae</taxon>
        <taxon>Streptophyta</taxon>
        <taxon>Embryophyta</taxon>
        <taxon>Tracheophyta</taxon>
        <taxon>Spermatophyta</taxon>
        <taxon>Magnoliopsida</taxon>
        <taxon>Nymphaeales</taxon>
        <taxon>Nymphaeaceae</taxon>
        <taxon>Nymphaea</taxon>
    </lineage>
</organism>
<evidence type="ECO:0000313" key="6">
    <source>
        <dbReference type="EMBL" id="VVW46821.1"/>
    </source>
</evidence>
<dbReference type="EMBL" id="LR721784">
    <property type="protein sequence ID" value="VVW46821.1"/>
    <property type="molecule type" value="Genomic_DNA"/>
</dbReference>
<dbReference type="Gene3D" id="3.30.40.10">
    <property type="entry name" value="Zinc/RING finger domain, C3HC4 (zinc finger)"/>
    <property type="match status" value="1"/>
</dbReference>
<feature type="domain" description="RING-type" evidence="5">
    <location>
        <begin position="90"/>
        <end position="131"/>
    </location>
</feature>
<dbReference type="InterPro" id="IPR013083">
    <property type="entry name" value="Znf_RING/FYVE/PHD"/>
</dbReference>
<gene>
    <name evidence="6" type="ORF">NYM_LOCUS20994</name>
</gene>
<keyword evidence="3" id="KW-0862">Zinc</keyword>
<dbReference type="PANTHER" id="PTHR15710">
    <property type="entry name" value="E3 UBIQUITIN-PROTEIN LIGASE PRAJA"/>
    <property type="match status" value="1"/>
</dbReference>